<feature type="binding site" evidence="3">
    <location>
        <begin position="157"/>
        <end position="166"/>
    </location>
    <ligand>
        <name>acetyl-CoA</name>
        <dbReference type="ChEBI" id="CHEBI:57288"/>
    </ligand>
</feature>
<dbReference type="PANTHER" id="PTHR12327:SF0">
    <property type="entry name" value="ALPHA-TUBULIN N-ACETYLTRANSFERASE 1"/>
    <property type="match status" value="1"/>
</dbReference>
<comment type="similarity">
    <text evidence="3">Belongs to the acetyltransferase ATAT1 family.</text>
</comment>
<sequence length="373" mass="43310">MDFGAGLENVLQQEVTVIYGGEAKKSCFARNNQLNVKDVDIFKSLAVLLDFLGELSAKAQKLPRPVTSFIKFRNSDQAIFLLSDIPVKRVLGFLKVGRKRLFVHDRKGVCVECIPLCVLDFYIHDLHQRKGYGKKLFDFMLKTENIHPSYLAIDLPSMKMIQFLHKHYNLINPIYLPNNFVIYSEFFNNLNNSNYSIIQSKLTTIHLLKCNNRIHQNKINHSIINHNIISKYTQHNNNNNNQLSNEQMKLCNHIHCNNNNNNNNNNETINELSKQLTISNESNHSNTVINNENNNLKQTINEIKCINNEQLKNCKTIQNQNDNKSVIVTNSNDSIKNNFEMLNYRSSELQNRSRTSYSYINAVRNHNCHTRLW</sequence>
<dbReference type="PROSITE" id="PS51730">
    <property type="entry name" value="GNAT_ATAT"/>
    <property type="match status" value="1"/>
</dbReference>
<keyword evidence="1 3" id="KW-0808">Transferase</keyword>
<dbReference type="Gene3D" id="3.40.630.30">
    <property type="match status" value="1"/>
</dbReference>
<dbReference type="EMBL" id="JALJAT010000008">
    <property type="protein sequence ID" value="KAK4467656.1"/>
    <property type="molecule type" value="Genomic_DNA"/>
</dbReference>
<dbReference type="EC" id="2.3.1.108" evidence="3"/>
<organism evidence="5 6">
    <name type="scientific">Schistosoma mekongi</name>
    <name type="common">Parasitic worm</name>
    <dbReference type="NCBI Taxonomy" id="38744"/>
    <lineage>
        <taxon>Eukaryota</taxon>
        <taxon>Metazoa</taxon>
        <taxon>Spiralia</taxon>
        <taxon>Lophotrochozoa</taxon>
        <taxon>Platyhelminthes</taxon>
        <taxon>Trematoda</taxon>
        <taxon>Digenea</taxon>
        <taxon>Strigeidida</taxon>
        <taxon>Schistosomatoidea</taxon>
        <taxon>Schistosomatidae</taxon>
        <taxon>Schistosoma</taxon>
    </lineage>
</organism>
<dbReference type="Proteomes" id="UP001292079">
    <property type="component" value="Unassembled WGS sequence"/>
</dbReference>
<dbReference type="GO" id="GO:0070507">
    <property type="term" value="P:regulation of microtubule cytoskeleton organization"/>
    <property type="evidence" value="ECO:0007669"/>
    <property type="project" value="UniProtKB-UniRule"/>
</dbReference>
<name>A0AAE1Z4W1_SCHME</name>
<proteinExistence type="inferred from homology"/>
<protein>
    <recommendedName>
        <fullName evidence="3">Alpha-tubulin N-acetyltransferase</fullName>
        <shortName evidence="3">Alpha-TAT</shortName>
        <shortName evidence="3">TAT</shortName>
        <ecNumber evidence="3">2.3.1.108</ecNumber>
    </recommendedName>
    <alternativeName>
        <fullName evidence="3">Acetyltransferase mec-17 homolog</fullName>
    </alternativeName>
</protein>
<comment type="catalytic activity">
    <reaction evidence="3">
        <text>L-lysyl-[alpha-tubulin] + acetyl-CoA = N(6)-acetyl-L-lysyl-[alpha-tubulin] + CoA + H(+)</text>
        <dbReference type="Rhea" id="RHEA:15277"/>
        <dbReference type="Rhea" id="RHEA-COMP:11278"/>
        <dbReference type="Rhea" id="RHEA-COMP:11279"/>
        <dbReference type="ChEBI" id="CHEBI:15378"/>
        <dbReference type="ChEBI" id="CHEBI:29969"/>
        <dbReference type="ChEBI" id="CHEBI:57287"/>
        <dbReference type="ChEBI" id="CHEBI:57288"/>
        <dbReference type="ChEBI" id="CHEBI:61930"/>
        <dbReference type="EC" id="2.3.1.108"/>
    </reaction>
</comment>
<dbReference type="GO" id="GO:0005874">
    <property type="term" value="C:microtubule"/>
    <property type="evidence" value="ECO:0007669"/>
    <property type="project" value="InterPro"/>
</dbReference>
<reference evidence="5" key="2">
    <citation type="journal article" date="2023" name="Infect Dis Poverty">
        <title>Chromosome-scale genome of the human blood fluke Schistosoma mekongi and its implications for public health.</title>
        <authorList>
            <person name="Zhou M."/>
            <person name="Xu L."/>
            <person name="Xu D."/>
            <person name="Chen W."/>
            <person name="Khan J."/>
            <person name="Hu Y."/>
            <person name="Huang H."/>
            <person name="Wei H."/>
            <person name="Zhang Y."/>
            <person name="Chusongsang P."/>
            <person name="Tanasarnprasert K."/>
            <person name="Hu X."/>
            <person name="Limpanont Y."/>
            <person name="Lv Z."/>
        </authorList>
    </citation>
    <scope>NUCLEOTIDE SEQUENCE</scope>
    <source>
        <strain evidence="5">LV_2022a</strain>
    </source>
</reference>
<evidence type="ECO:0000256" key="3">
    <source>
        <dbReference type="HAMAP-Rule" id="MF_03130"/>
    </source>
</evidence>
<evidence type="ECO:0000313" key="5">
    <source>
        <dbReference type="EMBL" id="KAK4467656.1"/>
    </source>
</evidence>
<comment type="caution">
    <text evidence="5">The sequence shown here is derived from an EMBL/GenBank/DDBJ whole genome shotgun (WGS) entry which is preliminary data.</text>
</comment>
<feature type="domain" description="N-acetyltransferase" evidence="4">
    <location>
        <begin position="1"/>
        <end position="187"/>
    </location>
</feature>
<feature type="binding site" evidence="3">
    <location>
        <begin position="121"/>
        <end position="134"/>
    </location>
    <ligand>
        <name>acetyl-CoA</name>
        <dbReference type="ChEBI" id="CHEBI:57288"/>
    </ligand>
</feature>
<dbReference type="InterPro" id="IPR007965">
    <property type="entry name" value="GNAT_ATAT"/>
</dbReference>
<evidence type="ECO:0000313" key="6">
    <source>
        <dbReference type="Proteomes" id="UP001292079"/>
    </source>
</evidence>
<evidence type="ECO:0000256" key="2">
    <source>
        <dbReference type="ARBA" id="ARBA00023315"/>
    </source>
</evidence>
<gene>
    <name evidence="5" type="ORF">MN116_008596</name>
</gene>
<feature type="site" description="Crucial for catalytic activity" evidence="3">
    <location>
        <position position="60"/>
    </location>
</feature>
<dbReference type="PANTHER" id="PTHR12327">
    <property type="entry name" value="ALPHA-TUBULIN N-ACETYLTRANSFERASE 1"/>
    <property type="match status" value="1"/>
</dbReference>
<keyword evidence="6" id="KW-1185">Reference proteome</keyword>
<keyword evidence="2 3" id="KW-0012">Acyltransferase</keyword>
<dbReference type="Pfam" id="PF05301">
    <property type="entry name" value="Acetyltransf_16"/>
    <property type="match status" value="1"/>
</dbReference>
<dbReference type="HAMAP" id="MF_03130">
    <property type="entry name" value="mec17"/>
    <property type="match status" value="1"/>
</dbReference>
<dbReference type="GO" id="GO:0048666">
    <property type="term" value="P:neuron development"/>
    <property type="evidence" value="ECO:0007669"/>
    <property type="project" value="UniProtKB-UniRule"/>
</dbReference>
<dbReference type="InterPro" id="IPR038746">
    <property type="entry name" value="Atat"/>
</dbReference>
<dbReference type="AlphaFoldDB" id="A0AAE1Z4W1"/>
<evidence type="ECO:0000259" key="4">
    <source>
        <dbReference type="PROSITE" id="PS51730"/>
    </source>
</evidence>
<dbReference type="CDD" id="cd04301">
    <property type="entry name" value="NAT_SF"/>
    <property type="match status" value="1"/>
</dbReference>
<evidence type="ECO:0000256" key="1">
    <source>
        <dbReference type="ARBA" id="ARBA00022679"/>
    </source>
</evidence>
<accession>A0AAE1Z4W1</accession>
<comment type="function">
    <text evidence="3">Specifically acetylates 'Lys-40' in alpha-tubulin on the lumenal side of microtubules. Promotes microtubule destabilization and accelerates microtubule dynamics; this activity may be independent of acetylation activity. Acetylates alpha-tubulin with a slow enzymatic rate, due to a catalytic site that is not optimized for acetyl transfer. Enters the microtubule through each end and diffuses quickly throughout the lumen of microtubules. Acetylates only long/old microtubules because of its slow acetylation rate since it does not have time to act on dynamically unstable microtubules before the enzyme is released.</text>
</comment>
<dbReference type="GO" id="GO:0019799">
    <property type="term" value="F:tubulin N-acetyltransferase activity"/>
    <property type="evidence" value="ECO:0007669"/>
    <property type="project" value="UniProtKB-UniRule"/>
</dbReference>
<reference evidence="5" key="1">
    <citation type="submission" date="2022-04" db="EMBL/GenBank/DDBJ databases">
        <authorList>
            <person name="Xu L."/>
            <person name="Lv Z."/>
        </authorList>
    </citation>
    <scope>NUCLEOTIDE SEQUENCE</scope>
    <source>
        <strain evidence="5">LV_2022a</strain>
    </source>
</reference>